<dbReference type="PANTHER" id="PTHR36510">
    <property type="entry name" value="GLUTAMATE--CYSTEINE LIGASE 2-RELATED"/>
    <property type="match status" value="1"/>
</dbReference>
<dbReference type="InterPro" id="IPR014746">
    <property type="entry name" value="Gln_synth/guanido_kin_cat_dom"/>
</dbReference>
<dbReference type="AlphaFoldDB" id="A0A0K0XW01"/>
<dbReference type="EMBL" id="CP012154">
    <property type="protein sequence ID" value="AKS41884.1"/>
    <property type="molecule type" value="Genomic_DNA"/>
</dbReference>
<dbReference type="OrthoDB" id="9804786at2"/>
<protein>
    <submittedName>
        <fullName evidence="1">Glutamate--cysteine ligase GCS2</fullName>
    </submittedName>
</protein>
<dbReference type="Pfam" id="PF04107">
    <property type="entry name" value="GCS2"/>
    <property type="match status" value="1"/>
</dbReference>
<evidence type="ECO:0000313" key="2">
    <source>
        <dbReference type="Proteomes" id="UP000066624"/>
    </source>
</evidence>
<dbReference type="InterPro" id="IPR050141">
    <property type="entry name" value="GCL_type2/YbdK_subfam"/>
</dbReference>
<keyword evidence="1" id="KW-0436">Ligase</keyword>
<organism evidence="1 2">
    <name type="scientific">Wenzhouxiangella marina</name>
    <dbReference type="NCBI Taxonomy" id="1579979"/>
    <lineage>
        <taxon>Bacteria</taxon>
        <taxon>Pseudomonadati</taxon>
        <taxon>Pseudomonadota</taxon>
        <taxon>Gammaproteobacteria</taxon>
        <taxon>Chromatiales</taxon>
        <taxon>Wenzhouxiangellaceae</taxon>
        <taxon>Wenzhouxiangella</taxon>
    </lineage>
</organism>
<dbReference type="STRING" id="1579979.WM2015_1513"/>
<gene>
    <name evidence="1" type="ORF">WM2015_1513</name>
</gene>
<proteinExistence type="predicted"/>
<dbReference type="KEGG" id="wma:WM2015_1513"/>
<dbReference type="PATRIC" id="fig|1579979.3.peg.1552"/>
<name>A0A0K0XW01_9GAMM</name>
<dbReference type="Gene3D" id="3.30.590.20">
    <property type="match status" value="1"/>
</dbReference>
<dbReference type="RefSeq" id="WP_049725490.1">
    <property type="nucleotide sequence ID" value="NZ_CP012154.1"/>
</dbReference>
<dbReference type="SUPFAM" id="SSF55931">
    <property type="entry name" value="Glutamine synthetase/guanido kinase"/>
    <property type="match status" value="1"/>
</dbReference>
<keyword evidence="2" id="KW-1185">Reference proteome</keyword>
<dbReference type="GO" id="GO:0004357">
    <property type="term" value="F:glutamate-cysteine ligase activity"/>
    <property type="evidence" value="ECO:0007669"/>
    <property type="project" value="InterPro"/>
</dbReference>
<reference evidence="2" key="1">
    <citation type="submission" date="2015-07" db="EMBL/GenBank/DDBJ databases">
        <authorList>
            <person name="Kim K.M."/>
        </authorList>
    </citation>
    <scope>NUCLEOTIDE SEQUENCE [LARGE SCALE GENOMIC DNA]</scope>
    <source>
        <strain evidence="2">KCTC 42284</strain>
    </source>
</reference>
<dbReference type="InterPro" id="IPR006336">
    <property type="entry name" value="GCS2"/>
</dbReference>
<sequence length="415" mass="46223">MPTLSTPDQIVHLHAFAGYGIELEYMIVDRETLSVRPLAETLLVDADGQVVNEVDHGALAWSNELVAHVVELKTNGPAPTLVGLAERFHGDLIRINERLAEEGAQLLPTAMHPLFDPSRETRLWPYGQTEIYQTYDRIFGCRGHGWSNLQSMHINLPFADDEEFRRLHAAIRVVLPLIPALAASSPYEEGRASAWLDGRLRYYRDNQRRVPSISGPVVPEPVGGIADYHQRILKPMYQAIAPLDPDEVLRDDWLNSRGAIARFERQTIEIRTIDLQECPRADLAIAEVVTALVRAFYEERLASFEAQQATPTGVLAALMWQAAAQGSATALGAASLQRLYGIDHSGSLQSVWLELLSRLDGLSETAARTIEMLLVRGPLAAALRTRLGEAPERAAIVETYQELARCLRDQRLFMP</sequence>
<dbReference type="PANTHER" id="PTHR36510:SF1">
    <property type="entry name" value="GLUTAMATE--CYSTEINE LIGASE 2-RELATED"/>
    <property type="match status" value="1"/>
</dbReference>
<dbReference type="GO" id="GO:0042398">
    <property type="term" value="P:modified amino acid biosynthetic process"/>
    <property type="evidence" value="ECO:0007669"/>
    <property type="project" value="InterPro"/>
</dbReference>
<accession>A0A0K0XW01</accession>
<dbReference type="Proteomes" id="UP000066624">
    <property type="component" value="Chromosome"/>
</dbReference>
<evidence type="ECO:0000313" key="1">
    <source>
        <dbReference type="EMBL" id="AKS41884.1"/>
    </source>
</evidence>